<reference evidence="14 15" key="1">
    <citation type="submission" date="2024-03" db="EMBL/GenBank/DDBJ databases">
        <title>Human intestinal bacterial collection.</title>
        <authorList>
            <person name="Pauvert C."/>
            <person name="Hitch T.C.A."/>
            <person name="Clavel T."/>
        </authorList>
    </citation>
    <scope>NUCLEOTIDE SEQUENCE [LARGE SCALE GENOMIC DNA]</scope>
    <source>
        <strain evidence="14 15">CLA-AA-H281</strain>
    </source>
</reference>
<protein>
    <recommendedName>
        <fullName evidence="4">Probable multidrug resistance protein NorM</fullName>
    </recommendedName>
    <alternativeName>
        <fullName evidence="12">Multidrug-efflux transporter</fullName>
    </alternativeName>
</protein>
<keyword evidence="10" id="KW-0406">Ion transport</keyword>
<evidence type="ECO:0000256" key="4">
    <source>
        <dbReference type="ARBA" id="ARBA00020268"/>
    </source>
</evidence>
<evidence type="ECO:0000256" key="2">
    <source>
        <dbReference type="ARBA" id="ARBA00004651"/>
    </source>
</evidence>
<comment type="subcellular location">
    <subcellularLocation>
        <location evidence="2">Cell membrane</location>
        <topology evidence="2">Multi-pass membrane protein</topology>
    </subcellularLocation>
</comment>
<evidence type="ECO:0000313" key="15">
    <source>
        <dbReference type="Proteomes" id="UP001465119"/>
    </source>
</evidence>
<dbReference type="NCBIfam" id="TIGR00797">
    <property type="entry name" value="matE"/>
    <property type="match status" value="1"/>
</dbReference>
<evidence type="ECO:0000256" key="8">
    <source>
        <dbReference type="ARBA" id="ARBA00022692"/>
    </source>
</evidence>
<feature type="transmembrane region" description="Helical" evidence="13">
    <location>
        <begin position="105"/>
        <end position="126"/>
    </location>
</feature>
<dbReference type="InterPro" id="IPR002528">
    <property type="entry name" value="MATE_fam"/>
</dbReference>
<comment type="similarity">
    <text evidence="3">Belongs to the multi antimicrobial extrusion (MATE) (TC 2.A.66.1) family.</text>
</comment>
<feature type="transmembrane region" description="Helical" evidence="13">
    <location>
        <begin position="247"/>
        <end position="269"/>
    </location>
</feature>
<evidence type="ECO:0000313" key="14">
    <source>
        <dbReference type="EMBL" id="MEQ2387007.1"/>
    </source>
</evidence>
<keyword evidence="5" id="KW-0813">Transport</keyword>
<feature type="transmembrane region" description="Helical" evidence="13">
    <location>
        <begin position="198"/>
        <end position="220"/>
    </location>
</feature>
<dbReference type="PIRSF" id="PIRSF006603">
    <property type="entry name" value="DinF"/>
    <property type="match status" value="1"/>
</dbReference>
<keyword evidence="11 13" id="KW-0472">Membrane</keyword>
<comment type="caution">
    <text evidence="14">The sequence shown here is derived from an EMBL/GenBank/DDBJ whole genome shotgun (WGS) entry which is preliminary data.</text>
</comment>
<dbReference type="EMBL" id="JBBMEN010000040">
    <property type="protein sequence ID" value="MEQ2387007.1"/>
    <property type="molecule type" value="Genomic_DNA"/>
</dbReference>
<feature type="transmembrane region" description="Helical" evidence="13">
    <location>
        <begin position="419"/>
        <end position="440"/>
    </location>
</feature>
<dbReference type="CDD" id="cd13138">
    <property type="entry name" value="MATE_yoeA_like"/>
    <property type="match status" value="1"/>
</dbReference>
<dbReference type="InterPro" id="IPR050222">
    <property type="entry name" value="MATE_MdtK"/>
</dbReference>
<feature type="transmembrane region" description="Helical" evidence="13">
    <location>
        <begin position="289"/>
        <end position="309"/>
    </location>
</feature>
<feature type="transmembrane region" description="Helical" evidence="13">
    <location>
        <begin position="395"/>
        <end position="413"/>
    </location>
</feature>
<name>A0ABV1C778_9FIRM</name>
<keyword evidence="8 13" id="KW-0812">Transmembrane</keyword>
<evidence type="ECO:0000256" key="1">
    <source>
        <dbReference type="ARBA" id="ARBA00003408"/>
    </source>
</evidence>
<evidence type="ECO:0000256" key="12">
    <source>
        <dbReference type="ARBA" id="ARBA00031636"/>
    </source>
</evidence>
<evidence type="ECO:0000256" key="5">
    <source>
        <dbReference type="ARBA" id="ARBA00022448"/>
    </source>
</evidence>
<keyword evidence="7" id="KW-1003">Cell membrane</keyword>
<keyword evidence="9 13" id="KW-1133">Transmembrane helix</keyword>
<organism evidence="14 15">
    <name type="scientific">Faecalibacterium intestinale</name>
    <dbReference type="NCBI Taxonomy" id="3133155"/>
    <lineage>
        <taxon>Bacteria</taxon>
        <taxon>Bacillati</taxon>
        <taxon>Bacillota</taxon>
        <taxon>Clostridia</taxon>
        <taxon>Eubacteriales</taxon>
        <taxon>Oscillospiraceae</taxon>
        <taxon>Faecalibacterium</taxon>
    </lineage>
</organism>
<evidence type="ECO:0000256" key="3">
    <source>
        <dbReference type="ARBA" id="ARBA00010199"/>
    </source>
</evidence>
<evidence type="ECO:0000256" key="10">
    <source>
        <dbReference type="ARBA" id="ARBA00023065"/>
    </source>
</evidence>
<feature type="transmembrane region" description="Helical" evidence="13">
    <location>
        <begin position="321"/>
        <end position="342"/>
    </location>
</feature>
<sequence length="456" mass="49082">MTQNKTPAHQTDMTHGSILGCTLRFALPICAGSVLQQMYSTVDTLVIGNYCDSSALAAVSTSSQPLEILLCVFLGIGSGISILVSQACGASDQDALKKLLKASVFFLYAAAIPLTVLGLVLGPVLLNLMQVPPDAMPYAVQYLRIVAIGILGNMGYNFNAGILRGLGNSNSSLVLLLVSCVVNIALDLLFVAKFGMGVYGAAWATVIALALSWLCSIWYIRRYAPELEFPLLPHRFDGKTLRKMIQIGLPLGMNTALYSTGHLILQILFNLQGSTFVAGCSVAGKVTSLANLAIASLSSTMTVFSGQNLGAGNYRRLCRSAWLIPLSAGAITLSAGILVTIFCNPLLALFTHDTAVLAFATRYIHIVLPFTWMYAIMNVIMCFANGIGEIKYPTIVNLFILWGVRIPVAYLLSRLGYGGYAMASVPLSFLAGMILMLFYFRTKRWAKLCALAKNEP</sequence>
<proteinExistence type="inferred from homology"/>
<evidence type="ECO:0000256" key="9">
    <source>
        <dbReference type="ARBA" id="ARBA00022989"/>
    </source>
</evidence>
<comment type="function">
    <text evidence="1">Multidrug efflux pump.</text>
</comment>
<feature type="transmembrane region" description="Helical" evidence="13">
    <location>
        <begin position="66"/>
        <end position="84"/>
    </location>
</feature>
<gene>
    <name evidence="14" type="ORF">WMO20_13910</name>
</gene>
<dbReference type="InterPro" id="IPR048279">
    <property type="entry name" value="MdtK-like"/>
</dbReference>
<accession>A0ABV1C778</accession>
<dbReference type="RefSeq" id="WP_120021054.1">
    <property type="nucleotide sequence ID" value="NZ_JBBMEN010000040.1"/>
</dbReference>
<evidence type="ECO:0000256" key="6">
    <source>
        <dbReference type="ARBA" id="ARBA00022449"/>
    </source>
</evidence>
<evidence type="ECO:0000256" key="13">
    <source>
        <dbReference type="SAM" id="Phobius"/>
    </source>
</evidence>
<dbReference type="PANTHER" id="PTHR43298">
    <property type="entry name" value="MULTIDRUG RESISTANCE PROTEIN NORM-RELATED"/>
    <property type="match status" value="1"/>
</dbReference>
<keyword evidence="6" id="KW-0050">Antiport</keyword>
<dbReference type="Pfam" id="PF01554">
    <property type="entry name" value="MatE"/>
    <property type="match status" value="2"/>
</dbReference>
<dbReference type="Proteomes" id="UP001465119">
    <property type="component" value="Unassembled WGS sequence"/>
</dbReference>
<dbReference type="PANTHER" id="PTHR43298:SF2">
    <property type="entry name" value="FMN_FAD EXPORTER YEEO-RELATED"/>
    <property type="match status" value="1"/>
</dbReference>
<evidence type="ECO:0000256" key="11">
    <source>
        <dbReference type="ARBA" id="ARBA00023136"/>
    </source>
</evidence>
<feature type="transmembrane region" description="Helical" evidence="13">
    <location>
        <begin position="172"/>
        <end position="192"/>
    </location>
</feature>
<feature type="transmembrane region" description="Helical" evidence="13">
    <location>
        <begin position="138"/>
        <end position="160"/>
    </location>
</feature>
<feature type="transmembrane region" description="Helical" evidence="13">
    <location>
        <begin position="362"/>
        <end position="383"/>
    </location>
</feature>
<evidence type="ECO:0000256" key="7">
    <source>
        <dbReference type="ARBA" id="ARBA00022475"/>
    </source>
</evidence>
<keyword evidence="15" id="KW-1185">Reference proteome</keyword>